<protein>
    <submittedName>
        <fullName evidence="2">DUF1850 domain-containing protein</fullName>
    </submittedName>
</protein>
<dbReference type="RefSeq" id="WP_012041243.1">
    <property type="nucleotide sequence ID" value="NZ_JABFDP010000001.1"/>
</dbReference>
<dbReference type="InterPro" id="IPR015001">
    <property type="entry name" value="DUF1850"/>
</dbReference>
<dbReference type="Proteomes" id="UP001314635">
    <property type="component" value="Unassembled WGS sequence"/>
</dbReference>
<name>A0ABS5G2A9_9BRAD</name>
<gene>
    <name evidence="2" type="ORF">JQ619_06230</name>
</gene>
<dbReference type="EMBL" id="JAFCLK010000005">
    <property type="protein sequence ID" value="MBR1135355.1"/>
    <property type="molecule type" value="Genomic_DNA"/>
</dbReference>
<organism evidence="2 3">
    <name type="scientific">Bradyrhizobium denitrificans</name>
    <dbReference type="NCBI Taxonomy" id="2734912"/>
    <lineage>
        <taxon>Bacteria</taxon>
        <taxon>Pseudomonadati</taxon>
        <taxon>Pseudomonadota</taxon>
        <taxon>Alphaproteobacteria</taxon>
        <taxon>Hyphomicrobiales</taxon>
        <taxon>Nitrobacteraceae</taxon>
        <taxon>Bradyrhizobium</taxon>
    </lineage>
</organism>
<evidence type="ECO:0000313" key="3">
    <source>
        <dbReference type="Proteomes" id="UP001314635"/>
    </source>
</evidence>
<feature type="signal peptide" evidence="1">
    <location>
        <begin position="1"/>
        <end position="22"/>
    </location>
</feature>
<dbReference type="Pfam" id="PF08905">
    <property type="entry name" value="DUF1850"/>
    <property type="match status" value="1"/>
</dbReference>
<feature type="chain" id="PRO_5045953679" evidence="1">
    <location>
        <begin position="23"/>
        <end position="124"/>
    </location>
</feature>
<comment type="caution">
    <text evidence="2">The sequence shown here is derived from an EMBL/GenBank/DDBJ whole genome shotgun (WGS) entry which is preliminary data.</text>
</comment>
<proteinExistence type="predicted"/>
<accession>A0ABS5G2A9</accession>
<evidence type="ECO:0000313" key="2">
    <source>
        <dbReference type="EMBL" id="MBR1135355.1"/>
    </source>
</evidence>
<evidence type="ECO:0000256" key="1">
    <source>
        <dbReference type="SAM" id="SignalP"/>
    </source>
</evidence>
<keyword evidence="3" id="KW-1185">Reference proteome</keyword>
<sequence>MSLCLASAGVVKALALAGFTLAWTHSVEKTAWQEDWRVTGDGLQLVQARVKGSGAGMEPPPGARLVDGWFEWQVDREPLSRIVLANSGAAGEWRICTEGQCRTLSEIFDHDIGAATITMSACNQ</sequence>
<reference evidence="3" key="1">
    <citation type="journal article" date="2021" name="ISME J.">
        <title>Evolutionary origin and ecological implication of a unique nif island in free-living Bradyrhizobium lineages.</title>
        <authorList>
            <person name="Tao J."/>
        </authorList>
    </citation>
    <scope>NUCLEOTIDE SEQUENCE [LARGE SCALE GENOMIC DNA]</scope>
    <source>
        <strain evidence="3">SZCCT0094</strain>
    </source>
</reference>
<keyword evidence="1" id="KW-0732">Signal</keyword>